<evidence type="ECO:0008006" key="5">
    <source>
        <dbReference type="Google" id="ProtNLM"/>
    </source>
</evidence>
<evidence type="ECO:0000313" key="4">
    <source>
        <dbReference type="Proteomes" id="UP001183414"/>
    </source>
</evidence>
<dbReference type="Proteomes" id="UP001183414">
    <property type="component" value="Unassembled WGS sequence"/>
</dbReference>
<proteinExistence type="predicted"/>
<reference evidence="4" key="1">
    <citation type="submission" date="2023-07" db="EMBL/GenBank/DDBJ databases">
        <title>30 novel species of actinomycetes from the DSMZ collection.</title>
        <authorList>
            <person name="Nouioui I."/>
        </authorList>
    </citation>
    <scope>NUCLEOTIDE SEQUENCE [LARGE SCALE GENOMIC DNA]</scope>
    <source>
        <strain evidence="4">DSM 42041</strain>
    </source>
</reference>
<feature type="coiled-coil region" evidence="1">
    <location>
        <begin position="527"/>
        <end position="583"/>
    </location>
</feature>
<sequence>MAEDVRIVVNAVDSTSGAFQSVNRNLQQLRGQAANTSTQVGGLNTQMQDLAGVTRDANGRIRDARGRFVSLGGAAQNLAGAASGAAGALGRAGGSSGPGLAVAIGAAAAAGMSALPALGAFVPMLAGVGLAAGTLGLAFNGVGDALEHAGNDSEKFQEALDKMGPAQRAFTEKLAAAKKEFKEFGKEIQRILLPKLTEAMKAAAPAMDTLQGGMKEMARTLGEVGKEFGEWLGSDRFRSALEKNLSLGTRFVEDFTRSLMPFTQSLLDFGAASKPTLDALGGGFADLLSQGLPGFFKELQAGIGGAAAFFRGLFSMINKLLPAFGSLSATVADVLGPVFEKLFNMWGNQGVTVMGVLEGALRVLQPVIKDLSYVVQIANQMFGIFAPLIRDVASAILNSLIPAGAGVDDIRGPFQRLSETIERNKIHIMEFARQFGVFVIDMVALALDNLPGLIGMFRLMATGILAALDVIVSGAAAAFGWIPGIGDKLEQANADFDSFKGSFLAGLQTAEDKARQFSAVVKPRLERNKLKMNIASWNRQIDEAKKKLKSVPKSKRADLRATISQLQRRVRQAKGELASIRDKRVNITSIFTRIYRTHYRYDGLPGLGGGWAHGGVVGGRAQGGVIGRAQTGGPRNGLTWVGEMGPELVSLPAGSTVRTAGDSQRMMRDMLRDGGGRGGTAVLEIRSGGSRMDDLLLELLRRAIRVRGGNVQVVLGGG</sequence>
<protein>
    <recommendedName>
        <fullName evidence="5">Phage tail protein</fullName>
    </recommendedName>
</protein>
<keyword evidence="2" id="KW-0812">Transmembrane</keyword>
<accession>A0ABU2NKG3</accession>
<feature type="transmembrane region" description="Helical" evidence="2">
    <location>
        <begin position="431"/>
        <end position="447"/>
    </location>
</feature>
<keyword evidence="4" id="KW-1185">Reference proteome</keyword>
<evidence type="ECO:0000256" key="2">
    <source>
        <dbReference type="SAM" id="Phobius"/>
    </source>
</evidence>
<gene>
    <name evidence="3" type="ORF">RM572_00340</name>
</gene>
<comment type="caution">
    <text evidence="3">The sequence shown here is derived from an EMBL/GenBank/DDBJ whole genome shotgun (WGS) entry which is preliminary data.</text>
</comment>
<keyword evidence="2" id="KW-1133">Transmembrane helix</keyword>
<name>A0ABU2NKG3_9ACTN</name>
<keyword evidence="2" id="KW-0472">Membrane</keyword>
<evidence type="ECO:0000256" key="1">
    <source>
        <dbReference type="SAM" id="Coils"/>
    </source>
</evidence>
<keyword evidence="1" id="KW-0175">Coiled coil</keyword>
<evidence type="ECO:0000313" key="3">
    <source>
        <dbReference type="EMBL" id="MDT0377224.1"/>
    </source>
</evidence>
<organism evidence="3 4">
    <name type="scientific">Streptomyces hazeniae</name>
    <dbReference type="NCBI Taxonomy" id="3075538"/>
    <lineage>
        <taxon>Bacteria</taxon>
        <taxon>Bacillati</taxon>
        <taxon>Actinomycetota</taxon>
        <taxon>Actinomycetes</taxon>
        <taxon>Kitasatosporales</taxon>
        <taxon>Streptomycetaceae</taxon>
        <taxon>Streptomyces</taxon>
    </lineage>
</organism>
<dbReference type="EMBL" id="JAVREQ010000001">
    <property type="protein sequence ID" value="MDT0377224.1"/>
    <property type="molecule type" value="Genomic_DNA"/>
</dbReference>
<dbReference type="RefSeq" id="WP_311671229.1">
    <property type="nucleotide sequence ID" value="NZ_JAVREQ010000001.1"/>
</dbReference>